<evidence type="ECO:0000256" key="2">
    <source>
        <dbReference type="ARBA" id="ARBA00006577"/>
    </source>
</evidence>
<sequence>MKMFAKTALSTTTFAVLCGLSFVVSASETRQQVDDASYALGASVGHYISGKIYSQVELGAEVNVDIVVEGVIDALKGKGKMSDEEILTHLNARVELLNAAKDARIEAISVKNLAEGAAYLANNKTNSAVTVTSTGLQYEVLELGEGVKPLESNVVTVHYKGQLVDGTVFDDSYERNEPNRFALMSVIDGWKEGIALMPEGSKFRLTIPAELAYGKEQVGIIPPSSTLIFDVELLKVEEPGANSHGMGLSGMGMGGMMGMGH</sequence>
<evidence type="ECO:0000256" key="6">
    <source>
        <dbReference type="RuleBase" id="RU003915"/>
    </source>
</evidence>
<dbReference type="PANTHER" id="PTHR43811:SF19">
    <property type="entry name" value="39 KDA FK506-BINDING NUCLEAR PROTEIN"/>
    <property type="match status" value="1"/>
</dbReference>
<dbReference type="EMBL" id="MCBT01000043">
    <property type="protein sequence ID" value="OEG73411.1"/>
    <property type="molecule type" value="Genomic_DNA"/>
</dbReference>
<dbReference type="InterPro" id="IPR046357">
    <property type="entry name" value="PPIase_dom_sf"/>
</dbReference>
<keyword evidence="3 5" id="KW-0697">Rotamase</keyword>
<evidence type="ECO:0000313" key="12">
    <source>
        <dbReference type="Proteomes" id="UP000773469"/>
    </source>
</evidence>
<feature type="domain" description="PPIase FKBP-type" evidence="8">
    <location>
        <begin position="152"/>
        <end position="237"/>
    </location>
</feature>
<dbReference type="PROSITE" id="PS50059">
    <property type="entry name" value="FKBP_PPIASE"/>
    <property type="match status" value="1"/>
</dbReference>
<dbReference type="EMBL" id="BPEU01000026">
    <property type="protein sequence ID" value="GIU44329.1"/>
    <property type="molecule type" value="Genomic_DNA"/>
</dbReference>
<evidence type="ECO:0000256" key="3">
    <source>
        <dbReference type="ARBA" id="ARBA00023110"/>
    </source>
</evidence>
<dbReference type="OrthoDB" id="9814548at2"/>
<organism evidence="10 11">
    <name type="scientific">Shewanella colwelliana</name>
    <name type="common">Alteromonas colwelliana</name>
    <dbReference type="NCBI Taxonomy" id="23"/>
    <lineage>
        <taxon>Bacteria</taxon>
        <taxon>Pseudomonadati</taxon>
        <taxon>Pseudomonadota</taxon>
        <taxon>Gammaproteobacteria</taxon>
        <taxon>Alteromonadales</taxon>
        <taxon>Shewanellaceae</taxon>
        <taxon>Shewanella</taxon>
    </lineage>
</organism>
<feature type="chain" id="PRO_5009179035" description="Peptidyl-prolyl cis-trans isomerase" evidence="7">
    <location>
        <begin position="27"/>
        <end position="261"/>
    </location>
</feature>
<evidence type="ECO:0000256" key="4">
    <source>
        <dbReference type="ARBA" id="ARBA00023235"/>
    </source>
</evidence>
<gene>
    <name evidence="9" type="primary">sirI</name>
    <name evidence="10" type="ORF">BEL05_14200</name>
    <name evidence="9" type="ORF">TUM3794_32060</name>
</gene>
<reference evidence="9 12" key="2">
    <citation type="submission" date="2021-05" db="EMBL/GenBank/DDBJ databases">
        <title>Molecular characterization for Shewanella algae harboring chromosomal blaOXA-55-like strains isolated from clinical and environment sample.</title>
        <authorList>
            <person name="Ohama Y."/>
            <person name="Aoki K."/>
            <person name="Harada S."/>
            <person name="Moriya K."/>
            <person name="Ishii Y."/>
            <person name="Tateda K."/>
        </authorList>
    </citation>
    <scope>NUCLEOTIDE SEQUENCE [LARGE SCALE GENOMIC DNA]</scope>
    <source>
        <strain evidence="9 12">MBTL60-118</strain>
    </source>
</reference>
<dbReference type="Proteomes" id="UP000095230">
    <property type="component" value="Unassembled WGS sequence"/>
</dbReference>
<proteinExistence type="inferred from homology"/>
<dbReference type="Gene3D" id="1.10.287.460">
    <property type="entry name" value="Peptidyl-prolyl cis-trans isomerase, FKBP-type, N-terminal domain"/>
    <property type="match status" value="1"/>
</dbReference>
<dbReference type="RefSeq" id="WP_028762498.1">
    <property type="nucleotide sequence ID" value="NZ_BPEU01000026.1"/>
</dbReference>
<evidence type="ECO:0000259" key="8">
    <source>
        <dbReference type="PROSITE" id="PS50059"/>
    </source>
</evidence>
<dbReference type="AlphaFoldDB" id="A0A1E5IS80"/>
<feature type="signal peptide" evidence="7">
    <location>
        <begin position="1"/>
        <end position="26"/>
    </location>
</feature>
<name>A0A1E5IS80_SHECO</name>
<reference evidence="10 11" key="1">
    <citation type="submission" date="2016-07" db="EMBL/GenBank/DDBJ databases">
        <title>Whole-genome of two Shewanella species isolated from a digestive organ of sea cucumber Apostichopus japonicus Selenka 1867.</title>
        <authorList>
            <person name="Hong H.-H."/>
            <person name="Choi H."/>
            <person name="Cheon S."/>
            <person name="Oh J.-S."/>
            <person name="Lee H.-G."/>
            <person name="Park C."/>
        </authorList>
    </citation>
    <scope>NUCLEOTIDE SEQUENCE [LARGE SCALE GENOMIC DNA]</scope>
    <source>
        <strain evidence="10 11">CSB03KR</strain>
    </source>
</reference>
<comment type="similarity">
    <text evidence="2 6">Belongs to the FKBP-type PPIase family.</text>
</comment>
<dbReference type="Proteomes" id="UP000773469">
    <property type="component" value="Unassembled WGS sequence"/>
</dbReference>
<dbReference type="EC" id="5.2.1.8" evidence="6"/>
<accession>A0A1E5IS80</accession>
<dbReference type="GO" id="GO:0003755">
    <property type="term" value="F:peptidyl-prolyl cis-trans isomerase activity"/>
    <property type="evidence" value="ECO:0007669"/>
    <property type="project" value="UniProtKB-UniRule"/>
</dbReference>
<dbReference type="InterPro" id="IPR001179">
    <property type="entry name" value="PPIase_FKBP_dom"/>
</dbReference>
<dbReference type="FunFam" id="3.10.50.40:FF:000006">
    <property type="entry name" value="Peptidyl-prolyl cis-trans isomerase"/>
    <property type="match status" value="1"/>
</dbReference>
<protein>
    <recommendedName>
        <fullName evidence="6">Peptidyl-prolyl cis-trans isomerase</fullName>
        <ecNumber evidence="6">5.2.1.8</ecNumber>
    </recommendedName>
</protein>
<comment type="caution">
    <text evidence="10">The sequence shown here is derived from an EMBL/GenBank/DDBJ whole genome shotgun (WGS) entry which is preliminary data.</text>
</comment>
<dbReference type="STRING" id="23.BEL05_14200"/>
<dbReference type="SUPFAM" id="SSF54534">
    <property type="entry name" value="FKBP-like"/>
    <property type="match status" value="1"/>
</dbReference>
<evidence type="ECO:0000256" key="1">
    <source>
        <dbReference type="ARBA" id="ARBA00000971"/>
    </source>
</evidence>
<evidence type="ECO:0000256" key="7">
    <source>
        <dbReference type="SAM" id="SignalP"/>
    </source>
</evidence>
<keyword evidence="12" id="KW-1185">Reference proteome</keyword>
<keyword evidence="4 5" id="KW-0413">Isomerase</keyword>
<evidence type="ECO:0000313" key="11">
    <source>
        <dbReference type="Proteomes" id="UP000095230"/>
    </source>
</evidence>
<evidence type="ECO:0000313" key="10">
    <source>
        <dbReference type="EMBL" id="OEG73411.1"/>
    </source>
</evidence>
<keyword evidence="7" id="KW-0732">Signal</keyword>
<comment type="catalytic activity">
    <reaction evidence="1 5 6">
        <text>[protein]-peptidylproline (omega=180) = [protein]-peptidylproline (omega=0)</text>
        <dbReference type="Rhea" id="RHEA:16237"/>
        <dbReference type="Rhea" id="RHEA-COMP:10747"/>
        <dbReference type="Rhea" id="RHEA-COMP:10748"/>
        <dbReference type="ChEBI" id="CHEBI:83833"/>
        <dbReference type="ChEBI" id="CHEBI:83834"/>
        <dbReference type="EC" id="5.2.1.8"/>
    </reaction>
</comment>
<dbReference type="Pfam" id="PF01346">
    <property type="entry name" value="FKBP_N"/>
    <property type="match status" value="1"/>
</dbReference>
<evidence type="ECO:0000256" key="5">
    <source>
        <dbReference type="PROSITE-ProRule" id="PRU00277"/>
    </source>
</evidence>
<evidence type="ECO:0000313" key="9">
    <source>
        <dbReference type="EMBL" id="GIU44329.1"/>
    </source>
</evidence>
<dbReference type="InterPro" id="IPR000774">
    <property type="entry name" value="PPIase_FKBP_N"/>
</dbReference>
<dbReference type="InterPro" id="IPR036944">
    <property type="entry name" value="PPIase_FKBP_N_sf"/>
</dbReference>
<dbReference type="Pfam" id="PF00254">
    <property type="entry name" value="FKBP_C"/>
    <property type="match status" value="1"/>
</dbReference>
<dbReference type="PANTHER" id="PTHR43811">
    <property type="entry name" value="FKBP-TYPE PEPTIDYL-PROLYL CIS-TRANS ISOMERASE FKPA"/>
    <property type="match status" value="1"/>
</dbReference>
<dbReference type="Gene3D" id="3.10.50.40">
    <property type="match status" value="1"/>
</dbReference>
<dbReference type="GO" id="GO:0006457">
    <property type="term" value="P:protein folding"/>
    <property type="evidence" value="ECO:0007669"/>
    <property type="project" value="InterPro"/>
</dbReference>